<accession>A0A0C2W0D1</accession>
<dbReference type="OrthoDB" id="3147752at2759"/>
<dbReference type="Proteomes" id="UP000054549">
    <property type="component" value="Unassembled WGS sequence"/>
</dbReference>
<gene>
    <name evidence="1" type="ORF">M378DRAFT_18793</name>
</gene>
<name>A0A0C2W0D1_AMAMK</name>
<sequence>MHARTSTGVRSSTFKSPSRWVASLNQVTPYMTLRLKGRITGPLQSGEMLLQQCNDKVDDIARKTIDIHQIMIISQGAGSKDIEPLEPEVARSNRYKGQSSEENIQTENRIPGDAHRTIGSEDSHISMKEEKLHRPASPFEADKDAEDLLRPLNALIEQISCFIADSLCDRGSSISSKELEDVLNELICYIGPWLCDELRSKLSTKPANDRLMITQLVLQSGLVNACSHIINHGFPPSNDTTLSRTHRDTVETGQAVADTQKAQPPTYIATSQSECYEVNQRYLTRIALQLITAVGGSLESGGALPPRQSDVLDEIVKKSLKLHKAISEAATSMNLVTYTIPPSTDFDHSQMENTEEGGNETTQDTVICTLEMGLRCRKRNENSSEEWDLAIKTKVILASTLDV</sequence>
<keyword evidence="2" id="KW-1185">Reference proteome</keyword>
<dbReference type="EMBL" id="KN818710">
    <property type="protein sequence ID" value="KIL54537.1"/>
    <property type="molecule type" value="Genomic_DNA"/>
</dbReference>
<evidence type="ECO:0000313" key="2">
    <source>
        <dbReference type="Proteomes" id="UP000054549"/>
    </source>
</evidence>
<dbReference type="AlphaFoldDB" id="A0A0C2W0D1"/>
<proteinExistence type="predicted"/>
<evidence type="ECO:0000313" key="1">
    <source>
        <dbReference type="EMBL" id="KIL54537.1"/>
    </source>
</evidence>
<dbReference type="HOGENOM" id="CLU_031481_0_0_1"/>
<organism evidence="1 2">
    <name type="scientific">Amanita muscaria (strain Koide BX008)</name>
    <dbReference type="NCBI Taxonomy" id="946122"/>
    <lineage>
        <taxon>Eukaryota</taxon>
        <taxon>Fungi</taxon>
        <taxon>Dikarya</taxon>
        <taxon>Basidiomycota</taxon>
        <taxon>Agaricomycotina</taxon>
        <taxon>Agaricomycetes</taxon>
        <taxon>Agaricomycetidae</taxon>
        <taxon>Agaricales</taxon>
        <taxon>Pluteineae</taxon>
        <taxon>Amanitaceae</taxon>
        <taxon>Amanita</taxon>
    </lineage>
</organism>
<dbReference type="InParanoid" id="A0A0C2W0D1"/>
<reference evidence="1 2" key="1">
    <citation type="submission" date="2014-04" db="EMBL/GenBank/DDBJ databases">
        <title>Evolutionary Origins and Diversification of the Mycorrhizal Mutualists.</title>
        <authorList>
            <consortium name="DOE Joint Genome Institute"/>
            <consortium name="Mycorrhizal Genomics Consortium"/>
            <person name="Kohler A."/>
            <person name="Kuo A."/>
            <person name="Nagy L.G."/>
            <person name="Floudas D."/>
            <person name="Copeland A."/>
            <person name="Barry K.W."/>
            <person name="Cichocki N."/>
            <person name="Veneault-Fourrey C."/>
            <person name="LaButti K."/>
            <person name="Lindquist E.A."/>
            <person name="Lipzen A."/>
            <person name="Lundell T."/>
            <person name="Morin E."/>
            <person name="Murat C."/>
            <person name="Riley R."/>
            <person name="Ohm R."/>
            <person name="Sun H."/>
            <person name="Tunlid A."/>
            <person name="Henrissat B."/>
            <person name="Grigoriev I.V."/>
            <person name="Hibbett D.S."/>
            <person name="Martin F."/>
        </authorList>
    </citation>
    <scope>NUCLEOTIDE SEQUENCE [LARGE SCALE GENOMIC DNA]</scope>
    <source>
        <strain evidence="1 2">Koide BX008</strain>
    </source>
</reference>
<protein>
    <submittedName>
        <fullName evidence="1">Uncharacterized protein</fullName>
    </submittedName>
</protein>